<dbReference type="PANTHER" id="PTHR21568:SF0">
    <property type="entry name" value="TRNA PSEUDOURIDINE SYNTHASE PUS10"/>
    <property type="match status" value="1"/>
</dbReference>
<keyword evidence="3" id="KW-0819">tRNA processing</keyword>
<dbReference type="GO" id="GO:0003723">
    <property type="term" value="F:RNA binding"/>
    <property type="evidence" value="ECO:0007669"/>
    <property type="project" value="InterPro"/>
</dbReference>
<protein>
    <recommendedName>
        <fullName evidence="2">tRNA pseudouridine(55) synthase</fullName>
        <ecNumber evidence="2">5.4.99.25</ecNumber>
    </recommendedName>
    <alternativeName>
        <fullName evidence="7">tRNA pseudouridine 55 synthase</fullName>
    </alternativeName>
    <alternativeName>
        <fullName evidence="5">tRNA pseudouridylate synthase</fullName>
    </alternativeName>
    <alternativeName>
        <fullName evidence="6">tRNA-uridine isomerase</fullName>
    </alternativeName>
</protein>
<dbReference type="FunFam" id="3.30.70.3190:FF:000001">
    <property type="entry name" value="tRNA pseudouridine synthase Pus10"/>
    <property type="match status" value="1"/>
</dbReference>
<dbReference type="AlphaFoldDB" id="A0A6B2L465"/>
<proteinExistence type="inferred from homology"/>
<dbReference type="Gene3D" id="3.30.70.3190">
    <property type="match status" value="1"/>
</dbReference>
<dbReference type="EC" id="5.4.99.25" evidence="2"/>
<dbReference type="GO" id="GO:0160148">
    <property type="term" value="F:tRNA pseudouridine(55) synthase activity"/>
    <property type="evidence" value="ECO:0007669"/>
    <property type="project" value="UniProtKB-EC"/>
</dbReference>
<accession>A0A6B2L465</accession>
<evidence type="ECO:0000256" key="3">
    <source>
        <dbReference type="ARBA" id="ARBA00022694"/>
    </source>
</evidence>
<dbReference type="Gene3D" id="3.30.70.2510">
    <property type="match status" value="1"/>
</dbReference>
<dbReference type="Pfam" id="PF21238">
    <property type="entry name" value="Pus10_C"/>
    <property type="match status" value="1"/>
</dbReference>
<comment type="similarity">
    <text evidence="1">Belongs to the pseudouridine synthase Pus10 family.</text>
</comment>
<reference evidence="9" key="1">
    <citation type="journal article" date="2020" name="J. Eukaryot. Microbiol.">
        <title>De novo Sequencing, Assembly and Annotation of the Transcriptome for the Free-Living Testate Amoeba Arcella intermedia.</title>
        <authorList>
            <person name="Ribeiro G.M."/>
            <person name="Porfirio-Sousa A.L."/>
            <person name="Maurer-Alcala X.X."/>
            <person name="Katz L.A."/>
            <person name="Lahr D.J.G."/>
        </authorList>
    </citation>
    <scope>NUCLEOTIDE SEQUENCE</scope>
</reference>
<dbReference type="FunFam" id="3.30.70.2510:FF:000001">
    <property type="entry name" value="tRNA pseudouridine synthase Pus10"/>
    <property type="match status" value="1"/>
</dbReference>
<organism evidence="9">
    <name type="scientific">Arcella intermedia</name>
    <dbReference type="NCBI Taxonomy" id="1963864"/>
    <lineage>
        <taxon>Eukaryota</taxon>
        <taxon>Amoebozoa</taxon>
        <taxon>Tubulinea</taxon>
        <taxon>Elardia</taxon>
        <taxon>Arcellinida</taxon>
        <taxon>Sphaerothecina</taxon>
        <taxon>Arcellidae</taxon>
        <taxon>Arcella</taxon>
    </lineage>
</organism>
<dbReference type="InterPro" id="IPR039894">
    <property type="entry name" value="Pus10-like"/>
</dbReference>
<evidence type="ECO:0000256" key="5">
    <source>
        <dbReference type="ARBA" id="ARBA00075270"/>
    </source>
</evidence>
<evidence type="ECO:0000256" key="1">
    <source>
        <dbReference type="ARBA" id="ARBA00009652"/>
    </source>
</evidence>
<name>A0A6B2L465_9EUKA</name>
<feature type="domain" description="Pus10-like C-terminal" evidence="8">
    <location>
        <begin position="99"/>
        <end position="335"/>
    </location>
</feature>
<dbReference type="SUPFAM" id="SSF55120">
    <property type="entry name" value="Pseudouridine synthase"/>
    <property type="match status" value="1"/>
</dbReference>
<keyword evidence="4" id="KW-0413">Isomerase</keyword>
<evidence type="ECO:0000313" key="9">
    <source>
        <dbReference type="EMBL" id="NDV31749.1"/>
    </source>
</evidence>
<evidence type="ECO:0000256" key="2">
    <source>
        <dbReference type="ARBA" id="ARBA00012787"/>
    </source>
</evidence>
<dbReference type="GO" id="GO:0031119">
    <property type="term" value="P:tRNA pseudouridine synthesis"/>
    <property type="evidence" value="ECO:0007669"/>
    <property type="project" value="UniProtKB-ARBA"/>
</dbReference>
<dbReference type="InterPro" id="IPR048741">
    <property type="entry name" value="Pus10-like_C"/>
</dbReference>
<evidence type="ECO:0000259" key="8">
    <source>
        <dbReference type="Pfam" id="PF21238"/>
    </source>
</evidence>
<evidence type="ECO:0000256" key="4">
    <source>
        <dbReference type="ARBA" id="ARBA00023235"/>
    </source>
</evidence>
<dbReference type="InterPro" id="IPR020103">
    <property type="entry name" value="PsdUridine_synth_cat_dom_sf"/>
</dbReference>
<sequence>MLVQMGKARNEKCDLAMTFSFSHPLAQRECDLVFLANDAALQKKATKRHPAPQSQSSVTVSSSLSAISEAKLGEIVGLPPRPPEDMPQFAVVLRRETTYVSGRYMKLSRTISQSPWFINGQRLGSTSVDECITTDLLSVFGAKSHKFSSSGREDMNVRMLGRGRPFLVQLIDAKISPSTFTQEQYKLIQNKLNQNEHVKVVDLQFVDRESTKVILEGETSKKKHYRCLVKLSPSLQDPSQLEKLNSLEAIVIKQKTPIRVLHRRTLLTRERTIHSIKCHYINKDYIYVDLVTQAGTYVKEFVHSDLGRTVPSLSSLMSWGDYECDILLLDVTEIDLDYPPQKTPLDEVKFEVPSMGQELNITSL</sequence>
<evidence type="ECO:0000256" key="6">
    <source>
        <dbReference type="ARBA" id="ARBA00079393"/>
    </source>
</evidence>
<dbReference type="PANTHER" id="PTHR21568">
    <property type="entry name" value="TRNA PSEUDOURIDINE SYNTHASE PUS10"/>
    <property type="match status" value="1"/>
</dbReference>
<evidence type="ECO:0000256" key="7">
    <source>
        <dbReference type="ARBA" id="ARBA00083669"/>
    </source>
</evidence>
<dbReference type="EMBL" id="GIBP01002780">
    <property type="protein sequence ID" value="NDV31749.1"/>
    <property type="molecule type" value="Transcribed_RNA"/>
</dbReference>